<gene>
    <name evidence="2" type="ORF">SDC9_91086</name>
</gene>
<name>A0A644ZVF1_9ZZZZ</name>
<feature type="compositionally biased region" description="Basic and acidic residues" evidence="1">
    <location>
        <begin position="14"/>
        <end position="30"/>
    </location>
</feature>
<sequence>MALGQRLQPGAQRLADDRAVVDGQRQHDSDVATGAQCQQDEQHHQQHRHAAEELQHDRRRHSDPDLTGSPGEAQHDAEEDGEHGGQAGRPQGAHEQAADQQALPDLALGEDVPAFGTPHTGQLNTVDGRAGLAQRPDEPDEGSGEHDTSDDRHDSRQSPGSRAGGVIQDARSGCTHRCIATFRSTTPASWPSGMVMIR</sequence>
<accession>A0A644ZVF1</accession>
<proteinExistence type="predicted"/>
<evidence type="ECO:0000313" key="2">
    <source>
        <dbReference type="EMBL" id="MPM44408.1"/>
    </source>
</evidence>
<feature type="compositionally biased region" description="Low complexity" evidence="1">
    <location>
        <begin position="98"/>
        <end position="107"/>
    </location>
</feature>
<feature type="compositionally biased region" description="Basic and acidic residues" evidence="1">
    <location>
        <begin position="143"/>
        <end position="156"/>
    </location>
</feature>
<dbReference type="AlphaFoldDB" id="A0A644ZVF1"/>
<organism evidence="2">
    <name type="scientific">bioreactor metagenome</name>
    <dbReference type="NCBI Taxonomy" id="1076179"/>
    <lineage>
        <taxon>unclassified sequences</taxon>
        <taxon>metagenomes</taxon>
        <taxon>ecological metagenomes</taxon>
    </lineage>
</organism>
<protein>
    <submittedName>
        <fullName evidence="2">Uncharacterized protein</fullName>
    </submittedName>
</protein>
<dbReference type="EMBL" id="VSSQ01010461">
    <property type="protein sequence ID" value="MPM44408.1"/>
    <property type="molecule type" value="Genomic_DNA"/>
</dbReference>
<feature type="compositionally biased region" description="Basic and acidic residues" evidence="1">
    <location>
        <begin position="40"/>
        <end position="64"/>
    </location>
</feature>
<comment type="caution">
    <text evidence="2">The sequence shown here is derived from an EMBL/GenBank/DDBJ whole genome shotgun (WGS) entry which is preliminary data.</text>
</comment>
<feature type="region of interest" description="Disordered" evidence="1">
    <location>
        <begin position="1"/>
        <end position="172"/>
    </location>
</feature>
<reference evidence="2" key="1">
    <citation type="submission" date="2019-08" db="EMBL/GenBank/DDBJ databases">
        <authorList>
            <person name="Kucharzyk K."/>
            <person name="Murdoch R.W."/>
            <person name="Higgins S."/>
            <person name="Loffler F."/>
        </authorList>
    </citation>
    <scope>NUCLEOTIDE SEQUENCE</scope>
</reference>
<evidence type="ECO:0000256" key="1">
    <source>
        <dbReference type="SAM" id="MobiDB-lite"/>
    </source>
</evidence>